<dbReference type="InterPro" id="IPR036291">
    <property type="entry name" value="NAD(P)-bd_dom_sf"/>
</dbReference>
<gene>
    <name evidence="8" type="ORF">KI387_043152</name>
</gene>
<dbReference type="EMBL" id="JAHRHJ020003474">
    <property type="protein sequence ID" value="KAH9291659.1"/>
    <property type="molecule type" value="Genomic_DNA"/>
</dbReference>
<name>A0AA38C6A9_TAXCH</name>
<dbReference type="GO" id="GO:0046872">
    <property type="term" value="F:metal ion binding"/>
    <property type="evidence" value="ECO:0007669"/>
    <property type="project" value="UniProtKB-KW"/>
</dbReference>
<dbReference type="AlphaFoldDB" id="A0AA38C6A9"/>
<keyword evidence="9" id="KW-1185">Reference proteome</keyword>
<evidence type="ECO:0000259" key="7">
    <source>
        <dbReference type="Pfam" id="PF00107"/>
    </source>
</evidence>
<reference evidence="8 9" key="1">
    <citation type="journal article" date="2021" name="Nat. Plants">
        <title>The Taxus genome provides insights into paclitaxel biosynthesis.</title>
        <authorList>
            <person name="Xiong X."/>
            <person name="Gou J."/>
            <person name="Liao Q."/>
            <person name="Li Y."/>
            <person name="Zhou Q."/>
            <person name="Bi G."/>
            <person name="Li C."/>
            <person name="Du R."/>
            <person name="Wang X."/>
            <person name="Sun T."/>
            <person name="Guo L."/>
            <person name="Liang H."/>
            <person name="Lu P."/>
            <person name="Wu Y."/>
            <person name="Zhang Z."/>
            <person name="Ro D.K."/>
            <person name="Shang Y."/>
            <person name="Huang S."/>
            <person name="Yan J."/>
        </authorList>
    </citation>
    <scope>NUCLEOTIDE SEQUENCE [LARGE SCALE GENOMIC DNA]</scope>
    <source>
        <strain evidence="8">Ta-2019</strain>
    </source>
</reference>
<dbReference type="CDD" id="cd05285">
    <property type="entry name" value="sorbitol_DH"/>
    <property type="match status" value="1"/>
</dbReference>
<dbReference type="PANTHER" id="PTHR43161">
    <property type="entry name" value="SORBITOL DEHYDROGENASE"/>
    <property type="match status" value="1"/>
</dbReference>
<dbReference type="PANTHER" id="PTHR43161:SF9">
    <property type="entry name" value="SORBITOL DEHYDROGENASE"/>
    <property type="match status" value="1"/>
</dbReference>
<sequence length="248" mass="26492">EGSYNLCPDMKFFATPPVHGSLANQIVHPANLCFKLPENVSLEEGAMCEPLSVGVHGCRRASVGAETNILIVGAGPIGLVTMLSARAFGAPRIIIADVDEQRLSMAKKLGADDTVLVSTKSEDIEEEVTRIQNSMGGKINVTFDCAGFEKTMSTALKATCPGGKVCLIGMGHNEMTVPLTPAAAREVDVVGVFRYKNTWPLCLEFLSTGKVDVKPLITHRFGFSQKEVEEAFETSAGGGNAIKVMFNL</sequence>
<evidence type="ECO:0000256" key="5">
    <source>
        <dbReference type="ARBA" id="ARBA00023002"/>
    </source>
</evidence>
<evidence type="ECO:0000313" key="9">
    <source>
        <dbReference type="Proteomes" id="UP000824469"/>
    </source>
</evidence>
<dbReference type="Gene3D" id="3.40.50.720">
    <property type="entry name" value="NAD(P)-binding Rossmann-like Domain"/>
    <property type="match status" value="1"/>
</dbReference>
<dbReference type="SUPFAM" id="SSF50129">
    <property type="entry name" value="GroES-like"/>
    <property type="match status" value="1"/>
</dbReference>
<evidence type="ECO:0000256" key="1">
    <source>
        <dbReference type="ARBA" id="ARBA00001947"/>
    </source>
</evidence>
<dbReference type="FunFam" id="3.40.50.720:FF:000068">
    <property type="entry name" value="Sorbitol dehydrogenase"/>
    <property type="match status" value="1"/>
</dbReference>
<comment type="cofactor">
    <cofactor evidence="1">
        <name>Zn(2+)</name>
        <dbReference type="ChEBI" id="CHEBI:29105"/>
    </cofactor>
</comment>
<keyword evidence="4" id="KW-0862">Zinc</keyword>
<accession>A0AA38C6A9</accession>
<organism evidence="8 9">
    <name type="scientific">Taxus chinensis</name>
    <name type="common">Chinese yew</name>
    <name type="synonym">Taxus wallichiana var. chinensis</name>
    <dbReference type="NCBI Taxonomy" id="29808"/>
    <lineage>
        <taxon>Eukaryota</taxon>
        <taxon>Viridiplantae</taxon>
        <taxon>Streptophyta</taxon>
        <taxon>Embryophyta</taxon>
        <taxon>Tracheophyta</taxon>
        <taxon>Spermatophyta</taxon>
        <taxon>Pinopsida</taxon>
        <taxon>Pinidae</taxon>
        <taxon>Conifers II</taxon>
        <taxon>Cupressales</taxon>
        <taxon>Taxaceae</taxon>
        <taxon>Taxus</taxon>
    </lineage>
</organism>
<keyword evidence="6" id="KW-0520">NAD</keyword>
<feature type="non-terminal residue" evidence="8">
    <location>
        <position position="248"/>
    </location>
</feature>
<evidence type="ECO:0000256" key="2">
    <source>
        <dbReference type="ARBA" id="ARBA00008072"/>
    </source>
</evidence>
<dbReference type="Pfam" id="PF00107">
    <property type="entry name" value="ADH_zinc_N"/>
    <property type="match status" value="1"/>
</dbReference>
<dbReference type="InterPro" id="IPR011032">
    <property type="entry name" value="GroES-like_sf"/>
</dbReference>
<evidence type="ECO:0000256" key="3">
    <source>
        <dbReference type="ARBA" id="ARBA00022723"/>
    </source>
</evidence>
<comment type="similarity">
    <text evidence="2">Belongs to the zinc-containing alcohol dehydrogenase family.</text>
</comment>
<comment type="caution">
    <text evidence="8">The sequence shown here is derived from an EMBL/GenBank/DDBJ whole genome shotgun (WGS) entry which is preliminary data.</text>
</comment>
<keyword evidence="3" id="KW-0479">Metal-binding</keyword>
<evidence type="ECO:0000256" key="4">
    <source>
        <dbReference type="ARBA" id="ARBA00022833"/>
    </source>
</evidence>
<evidence type="ECO:0000313" key="8">
    <source>
        <dbReference type="EMBL" id="KAH9291659.1"/>
    </source>
</evidence>
<proteinExistence type="inferred from homology"/>
<dbReference type="GO" id="GO:0016616">
    <property type="term" value="F:oxidoreductase activity, acting on the CH-OH group of donors, NAD or NADP as acceptor"/>
    <property type="evidence" value="ECO:0007669"/>
    <property type="project" value="InterPro"/>
</dbReference>
<dbReference type="OMA" id="HESGREM"/>
<dbReference type="Gene3D" id="3.90.180.10">
    <property type="entry name" value="Medium-chain alcohol dehydrogenases, catalytic domain"/>
    <property type="match status" value="1"/>
</dbReference>
<feature type="domain" description="Alcohol dehydrogenase-like C-terminal" evidence="7">
    <location>
        <begin position="76"/>
        <end position="207"/>
    </location>
</feature>
<dbReference type="InterPro" id="IPR013149">
    <property type="entry name" value="ADH-like_C"/>
</dbReference>
<evidence type="ECO:0000256" key="6">
    <source>
        <dbReference type="ARBA" id="ARBA00023027"/>
    </source>
</evidence>
<dbReference type="SUPFAM" id="SSF51735">
    <property type="entry name" value="NAD(P)-binding Rossmann-fold domains"/>
    <property type="match status" value="1"/>
</dbReference>
<dbReference type="Proteomes" id="UP000824469">
    <property type="component" value="Unassembled WGS sequence"/>
</dbReference>
<protein>
    <recommendedName>
        <fullName evidence="7">Alcohol dehydrogenase-like C-terminal domain-containing protein</fullName>
    </recommendedName>
</protein>
<keyword evidence="5" id="KW-0560">Oxidoreductase</keyword>
<dbReference type="InterPro" id="IPR045306">
    <property type="entry name" value="SDH-like"/>
</dbReference>